<dbReference type="EMBL" id="HACA01005793">
    <property type="protein sequence ID" value="CDW23154.1"/>
    <property type="molecule type" value="Transcribed_RNA"/>
</dbReference>
<dbReference type="AlphaFoldDB" id="A0A0K2TAN7"/>
<feature type="non-terminal residue" evidence="1">
    <location>
        <position position="1"/>
    </location>
</feature>
<proteinExistence type="predicted"/>
<evidence type="ECO:0000313" key="1">
    <source>
        <dbReference type="EMBL" id="CDW23154.1"/>
    </source>
</evidence>
<name>A0A0K2TAN7_LEPSM</name>
<organism evidence="1">
    <name type="scientific">Lepeophtheirus salmonis</name>
    <name type="common">Salmon louse</name>
    <name type="synonym">Caligus salmonis</name>
    <dbReference type="NCBI Taxonomy" id="72036"/>
    <lineage>
        <taxon>Eukaryota</taxon>
        <taxon>Metazoa</taxon>
        <taxon>Ecdysozoa</taxon>
        <taxon>Arthropoda</taxon>
        <taxon>Crustacea</taxon>
        <taxon>Multicrustacea</taxon>
        <taxon>Hexanauplia</taxon>
        <taxon>Copepoda</taxon>
        <taxon>Siphonostomatoida</taxon>
        <taxon>Caligidae</taxon>
        <taxon>Lepeophtheirus</taxon>
    </lineage>
</organism>
<accession>A0A0K2TAN7</accession>
<sequence length="48" mass="5649">IFNNYSRITESHECVRMSVMETRSVSHVCFFYTTPYKITIFGQGLKII</sequence>
<reference evidence="1" key="1">
    <citation type="submission" date="2014-05" db="EMBL/GenBank/DDBJ databases">
        <authorList>
            <person name="Chronopoulou M."/>
        </authorList>
    </citation>
    <scope>NUCLEOTIDE SEQUENCE</scope>
    <source>
        <tissue evidence="1">Whole organism</tissue>
    </source>
</reference>
<protein>
    <submittedName>
        <fullName evidence="1">Uncharacterized protein</fullName>
    </submittedName>
</protein>